<organism evidence="1 2">
    <name type="scientific">Paenibacillus odorifer</name>
    <dbReference type="NCBI Taxonomy" id="189426"/>
    <lineage>
        <taxon>Bacteria</taxon>
        <taxon>Bacillati</taxon>
        <taxon>Bacillota</taxon>
        <taxon>Bacilli</taxon>
        <taxon>Bacillales</taxon>
        <taxon>Paenibacillaceae</taxon>
        <taxon>Paenibacillus</taxon>
    </lineage>
</organism>
<name>A0AB36JBB5_9BACL</name>
<dbReference type="EMBL" id="MPTO01000013">
    <property type="protein sequence ID" value="OME19530.1"/>
    <property type="molecule type" value="Genomic_DNA"/>
</dbReference>
<reference evidence="1 2" key="1">
    <citation type="submission" date="2016-10" db="EMBL/GenBank/DDBJ databases">
        <title>Paenibacillus species isolates.</title>
        <authorList>
            <person name="Beno S.M."/>
        </authorList>
    </citation>
    <scope>NUCLEOTIDE SEQUENCE [LARGE SCALE GENOMIC DNA]</scope>
    <source>
        <strain evidence="1 2">FSL H7-0918</strain>
    </source>
</reference>
<gene>
    <name evidence="1" type="ORF">BSK47_15960</name>
</gene>
<dbReference type="RefSeq" id="WP_076135708.1">
    <property type="nucleotide sequence ID" value="NZ_MPTO01000013.1"/>
</dbReference>
<proteinExistence type="predicted"/>
<sequence length="286" mass="31614">MQEISINYPEQWKTVNSRAGNLFTSAENTVGVVRLTNADGHLIQFDDGEWGISAEGYRACNLVAGISTITPDTIHLADGREVSNPYIEFDPETGTADKFWSQKITVGMSPSGKPIVSSATVLFDIRVRFVKELMQKIEENRDAGKLCMEGTLTDEELRSGIFMAFQGELGVYGRHDNIDVIRVIQNLINNKEHGDKIVQTLAWKASIKQQPSMPLAKLKAYNGVVDVLVIGYKDTFDETKLNEIAAEFQQTSSVAGAEVIEETINASEESIEIEESFLSTKGGPRF</sequence>
<accession>A0AB36JBB5</accession>
<evidence type="ECO:0000313" key="2">
    <source>
        <dbReference type="Proteomes" id="UP000187323"/>
    </source>
</evidence>
<protein>
    <submittedName>
        <fullName evidence="1">Uncharacterized protein</fullName>
    </submittedName>
</protein>
<dbReference type="AlphaFoldDB" id="A0AB36JBB5"/>
<dbReference type="Proteomes" id="UP000187323">
    <property type="component" value="Unassembled WGS sequence"/>
</dbReference>
<comment type="caution">
    <text evidence="1">The sequence shown here is derived from an EMBL/GenBank/DDBJ whole genome shotgun (WGS) entry which is preliminary data.</text>
</comment>
<evidence type="ECO:0000313" key="1">
    <source>
        <dbReference type="EMBL" id="OME19530.1"/>
    </source>
</evidence>